<feature type="site" description="Lowers pKa of active site Tyr" evidence="6">
    <location>
        <position position="81"/>
    </location>
</feature>
<evidence type="ECO:0000256" key="3">
    <source>
        <dbReference type="ARBA" id="ARBA00023002"/>
    </source>
</evidence>
<evidence type="ECO:0000256" key="6">
    <source>
        <dbReference type="PIRSR" id="PIRSR000097-3"/>
    </source>
</evidence>
<dbReference type="FunFam" id="3.20.20.100:FF:000006">
    <property type="entry name" value="Aldo-keto reductase family 1 member A1"/>
    <property type="match status" value="1"/>
</dbReference>
<protein>
    <recommendedName>
        <fullName evidence="7">NADP-dependent oxidoreductase domain-containing protein</fullName>
    </recommendedName>
</protein>
<dbReference type="PROSITE" id="PS00798">
    <property type="entry name" value="ALDOKETO_REDUCTASE_1"/>
    <property type="match status" value="1"/>
</dbReference>
<organism evidence="8 9">
    <name type="scientific">Aromia moschata</name>
    <dbReference type="NCBI Taxonomy" id="1265417"/>
    <lineage>
        <taxon>Eukaryota</taxon>
        <taxon>Metazoa</taxon>
        <taxon>Ecdysozoa</taxon>
        <taxon>Arthropoda</taxon>
        <taxon>Hexapoda</taxon>
        <taxon>Insecta</taxon>
        <taxon>Pterygota</taxon>
        <taxon>Neoptera</taxon>
        <taxon>Endopterygota</taxon>
        <taxon>Coleoptera</taxon>
        <taxon>Polyphaga</taxon>
        <taxon>Cucujiformia</taxon>
        <taxon>Chrysomeloidea</taxon>
        <taxon>Cerambycidae</taxon>
        <taxon>Cerambycinae</taxon>
        <taxon>Callichromatini</taxon>
        <taxon>Aromia</taxon>
    </lineage>
</organism>
<comment type="similarity">
    <text evidence="1">Belongs to the aldo/keto reductase family.</text>
</comment>
<dbReference type="InterPro" id="IPR018170">
    <property type="entry name" value="Aldo/ket_reductase_CS"/>
</dbReference>
<dbReference type="PRINTS" id="PR00069">
    <property type="entry name" value="ALDKETRDTASE"/>
</dbReference>
<dbReference type="PROSITE" id="PS00063">
    <property type="entry name" value="ALDOKETO_REDUCTASE_3"/>
    <property type="match status" value="1"/>
</dbReference>
<feature type="active site" description="Proton donor" evidence="4">
    <location>
        <position position="52"/>
    </location>
</feature>
<dbReference type="PROSITE" id="PS00062">
    <property type="entry name" value="ALDOKETO_REDUCTASE_2"/>
    <property type="match status" value="1"/>
</dbReference>
<evidence type="ECO:0000313" key="9">
    <source>
        <dbReference type="Proteomes" id="UP001162162"/>
    </source>
</evidence>
<accession>A0AAV8XCP7</accession>
<dbReference type="AlphaFoldDB" id="A0AAV8XCP7"/>
<evidence type="ECO:0000313" key="8">
    <source>
        <dbReference type="EMBL" id="KAJ8936797.1"/>
    </source>
</evidence>
<reference evidence="8" key="1">
    <citation type="journal article" date="2023" name="Insect Mol. Biol.">
        <title>Genome sequencing provides insights into the evolution of gene families encoding plant cell wall-degrading enzymes in longhorned beetles.</title>
        <authorList>
            <person name="Shin N.R."/>
            <person name="Okamura Y."/>
            <person name="Kirsch R."/>
            <person name="Pauchet Y."/>
        </authorList>
    </citation>
    <scope>NUCLEOTIDE SEQUENCE</scope>
    <source>
        <strain evidence="8">AMC_N1</strain>
    </source>
</reference>
<dbReference type="SUPFAM" id="SSF51430">
    <property type="entry name" value="NAD(P)-linked oxidoreductase"/>
    <property type="match status" value="1"/>
</dbReference>
<dbReference type="GO" id="GO:0016491">
    <property type="term" value="F:oxidoreductase activity"/>
    <property type="evidence" value="ECO:0007669"/>
    <property type="project" value="UniProtKB-KW"/>
</dbReference>
<keyword evidence="2" id="KW-0521">NADP</keyword>
<feature type="domain" description="NADP-dependent oxidoreductase" evidence="7">
    <location>
        <begin position="18"/>
        <end position="292"/>
    </location>
</feature>
<dbReference type="InterPro" id="IPR023210">
    <property type="entry name" value="NADP_OxRdtase_dom"/>
</dbReference>
<dbReference type="InterPro" id="IPR036812">
    <property type="entry name" value="NAD(P)_OxRdtase_dom_sf"/>
</dbReference>
<sequence length="319" mass="36333">MSLNIFFEMPGGAKMPAIGLGTGQLRDESTVEGALNAAFDAGYRHFDTANMYQNESFIGRVLKKWFSSGKAKRDDIFITTKLPLNGLHQDRVEMFMKQSLENLQLDYVDLYLIHFPIGFKYEEGPFHRSKKEVEDNIDHIAVWKKMEEQVDAGRTKAIGLSNFNQRQIERITKAARIKPSCLQIELHVHLLQRDLVKYCHDNGMVVVAYSPLLAPGLTGEKRSIPPPLENATVKKIAAKYNKTNAQILLRYLVQKKIVPIPKSANPVRIKENIEIFDFNIEPADIKSLDELEAGEMARLRKFDNISPGILNHPEFPFPR</sequence>
<name>A0AAV8XCP7_9CUCU</name>
<evidence type="ECO:0000256" key="2">
    <source>
        <dbReference type="ARBA" id="ARBA00022857"/>
    </source>
</evidence>
<keyword evidence="9" id="KW-1185">Reference proteome</keyword>
<dbReference type="PIRSF" id="PIRSF000097">
    <property type="entry name" value="AKR"/>
    <property type="match status" value="1"/>
</dbReference>
<dbReference type="Pfam" id="PF00248">
    <property type="entry name" value="Aldo_ket_red"/>
    <property type="match status" value="1"/>
</dbReference>
<gene>
    <name evidence="8" type="ORF">NQ318_021939</name>
</gene>
<evidence type="ECO:0000256" key="1">
    <source>
        <dbReference type="ARBA" id="ARBA00007905"/>
    </source>
</evidence>
<feature type="binding site" evidence="5">
    <location>
        <position position="114"/>
    </location>
    <ligand>
        <name>substrate</name>
    </ligand>
</feature>
<evidence type="ECO:0000259" key="7">
    <source>
        <dbReference type="Pfam" id="PF00248"/>
    </source>
</evidence>
<evidence type="ECO:0000256" key="4">
    <source>
        <dbReference type="PIRSR" id="PIRSR000097-1"/>
    </source>
</evidence>
<proteinExistence type="inferred from homology"/>
<comment type="caution">
    <text evidence="8">The sequence shown here is derived from an EMBL/GenBank/DDBJ whole genome shotgun (WGS) entry which is preliminary data.</text>
</comment>
<dbReference type="InterPro" id="IPR020471">
    <property type="entry name" value="AKR"/>
</dbReference>
<dbReference type="EMBL" id="JAPWTK010000711">
    <property type="protein sequence ID" value="KAJ8936797.1"/>
    <property type="molecule type" value="Genomic_DNA"/>
</dbReference>
<dbReference type="PANTHER" id="PTHR11732">
    <property type="entry name" value="ALDO/KETO REDUCTASE"/>
    <property type="match status" value="1"/>
</dbReference>
<keyword evidence="3" id="KW-0560">Oxidoreductase</keyword>
<dbReference type="Proteomes" id="UP001162162">
    <property type="component" value="Unassembled WGS sequence"/>
</dbReference>
<dbReference type="Gene3D" id="3.20.20.100">
    <property type="entry name" value="NADP-dependent oxidoreductase domain"/>
    <property type="match status" value="1"/>
</dbReference>
<evidence type="ECO:0000256" key="5">
    <source>
        <dbReference type="PIRSR" id="PIRSR000097-2"/>
    </source>
</evidence>